<dbReference type="Pfam" id="PF05645">
    <property type="entry name" value="RNA_pol_Rpc82"/>
    <property type="match status" value="1"/>
</dbReference>
<dbReference type="Pfam" id="PF22536">
    <property type="entry name" value="WHD_POLR3C"/>
    <property type="match status" value="1"/>
</dbReference>
<feature type="domain" description="RNA polymerase III Rpc82 C -terminal" evidence="11">
    <location>
        <begin position="163"/>
        <end position="477"/>
    </location>
</feature>
<evidence type="ECO:0000256" key="10">
    <source>
        <dbReference type="SAM" id="MobiDB-lite"/>
    </source>
</evidence>
<evidence type="ECO:0000256" key="5">
    <source>
        <dbReference type="ARBA" id="ARBA00022478"/>
    </source>
</evidence>
<evidence type="ECO:0000256" key="8">
    <source>
        <dbReference type="ARBA" id="ARBA00025127"/>
    </source>
</evidence>
<evidence type="ECO:0000256" key="7">
    <source>
        <dbReference type="ARBA" id="ARBA00023242"/>
    </source>
</evidence>
<feature type="region of interest" description="Disordered" evidence="10">
    <location>
        <begin position="362"/>
        <end position="431"/>
    </location>
</feature>
<evidence type="ECO:0000256" key="9">
    <source>
        <dbReference type="RuleBase" id="RU367076"/>
    </source>
</evidence>
<evidence type="ECO:0000313" key="14">
    <source>
        <dbReference type="EMBL" id="PUU80954.1"/>
    </source>
</evidence>
<feature type="compositionally biased region" description="Acidic residues" evidence="10">
    <location>
        <begin position="403"/>
        <end position="431"/>
    </location>
</feature>
<proteinExistence type="inferred from homology"/>
<dbReference type="Gene3D" id="1.10.10.10">
    <property type="entry name" value="Winged helix-like DNA-binding domain superfamily/Winged helix DNA-binding domain"/>
    <property type="match status" value="3"/>
</dbReference>
<dbReference type="OrthoDB" id="272392at2759"/>
<evidence type="ECO:0000313" key="15">
    <source>
        <dbReference type="Proteomes" id="UP000244722"/>
    </source>
</evidence>
<comment type="subcellular location">
    <subcellularLocation>
        <location evidence="1 9">Nucleus</location>
    </subcellularLocation>
</comment>
<evidence type="ECO:0000259" key="11">
    <source>
        <dbReference type="Pfam" id="PF05645"/>
    </source>
</evidence>
<keyword evidence="6 9" id="KW-0804">Transcription</keyword>
<dbReference type="GO" id="GO:0006351">
    <property type="term" value="P:DNA-templated transcription"/>
    <property type="evidence" value="ECO:0007669"/>
    <property type="project" value="InterPro"/>
</dbReference>
<accession>A0A2T6ZZP8</accession>
<dbReference type="Proteomes" id="UP000244722">
    <property type="component" value="Unassembled WGS sequence"/>
</dbReference>
<name>A0A2T6ZZP8_TUBBO</name>
<comment type="caution">
    <text evidence="14">The sequence shown here is derived from an EMBL/GenBank/DDBJ whole genome shotgun (WGS) entry which is preliminary data.</text>
</comment>
<evidence type="ECO:0000256" key="6">
    <source>
        <dbReference type="ARBA" id="ARBA00023163"/>
    </source>
</evidence>
<dbReference type="InterPro" id="IPR039748">
    <property type="entry name" value="RPC3"/>
</dbReference>
<keyword evidence="7 9" id="KW-0539">Nucleus</keyword>
<dbReference type="GO" id="GO:0005666">
    <property type="term" value="C:RNA polymerase III complex"/>
    <property type="evidence" value="ECO:0007669"/>
    <property type="project" value="UniProtKB-UniRule"/>
</dbReference>
<comment type="similarity">
    <text evidence="2 9">Belongs to the RNA polymerase beta chain family.</text>
</comment>
<protein>
    <recommendedName>
        <fullName evidence="4 9">DNA-directed RNA polymerase III subunit RPC3</fullName>
        <shortName evidence="9">RNA polymerase III subunit C3</shortName>
    </recommendedName>
</protein>
<sequence length="648" mass="75266">MSQNAAELCVLLVRDIYGEVSSRVVSVLLELGRLSVTQLVDQLELDSKIVMETLAVLIQQHLVVHFSHLETGRKVVYYECEWIQVYELLRAGRIIRVVEERFGSNGALIVSNLLQLGHARVSDFLTAYGTSTKKSKATVNTNAPAIEDELSITSVDILKSVMADMMKERFLVQVQEHHMHIRTDTRNTLRAQLTSQLRKSQLSENKLGKEVDRQMKIKMQELADGDTSQHAGMKRKAAPASKPKSKKRQKVSIYDLIDQEEEEWEINENIVLRINYEKFLVLFRNAELVSLAESRHGKVSSRVYAEFLKRLEEKYFRCREPYSGDDDEEDDPKKRIKLSVLELSKTFSKDIDLENSIVAAPRPSKTKARKRSYSDGEDEDESRPNGYGKKVNRKNKRRKGNSGDDDDDDDDDDNDISDLEELYDDEEEGIDAENRRKKIRMELLKQHMQLLAEDSWKFVRLESNRGFGEWSVNYKELGKLMRHIELEKVVEETFGEMGLRLLRIIKDKGKLEEKQIASIALLKQKEIRSILTGLQENGYLHLQEVPKTSIPQISRTYFLWFHDPDRAIQSLITDTYKAMSRAIQRTNVERAKRSSLLEKWERSDVQANVEEYLTTSEKRELEIWLSREEKLLGQLMRLDRTMMILRDF</sequence>
<evidence type="ECO:0000256" key="4">
    <source>
        <dbReference type="ARBA" id="ARBA00016689"/>
    </source>
</evidence>
<gene>
    <name evidence="14" type="ORF">B9Z19DRAFT_1122738</name>
</gene>
<dbReference type="GO" id="GO:0003697">
    <property type="term" value="F:single-stranded DNA binding"/>
    <property type="evidence" value="ECO:0007669"/>
    <property type="project" value="UniProtKB-UniRule"/>
</dbReference>
<feature type="compositionally biased region" description="Basic residues" evidence="10">
    <location>
        <begin position="232"/>
        <end position="246"/>
    </location>
</feature>
<dbReference type="InterPro" id="IPR008806">
    <property type="entry name" value="RNA_pol_III_Rpc82_C"/>
</dbReference>
<dbReference type="AlphaFoldDB" id="A0A2T6ZZP8"/>
<evidence type="ECO:0000256" key="1">
    <source>
        <dbReference type="ARBA" id="ARBA00004123"/>
    </source>
</evidence>
<feature type="compositionally biased region" description="Basic residues" evidence="10">
    <location>
        <begin position="390"/>
        <end position="400"/>
    </location>
</feature>
<dbReference type="InterPro" id="IPR036390">
    <property type="entry name" value="WH_DNA-bd_sf"/>
</dbReference>
<evidence type="ECO:0000256" key="3">
    <source>
        <dbReference type="ARBA" id="ARBA00011206"/>
    </source>
</evidence>
<feature type="domain" description="DNA-directed RNA polymerase III subunit RPC3 winged-helix" evidence="13">
    <location>
        <begin position="486"/>
        <end position="561"/>
    </location>
</feature>
<keyword evidence="15" id="KW-1185">Reference proteome</keyword>
<comment type="function">
    <text evidence="8 9">DNA-dependent RNA polymerase catalyzes the transcription of DNA into RNA using the four ribonucleoside triphosphates as substrates. Specific core component of RNA polymerase III which synthesizes small RNAs, such as 5S rRNA and tRNAs.</text>
</comment>
<organism evidence="14 15">
    <name type="scientific">Tuber borchii</name>
    <name type="common">White truffle</name>
    <dbReference type="NCBI Taxonomy" id="42251"/>
    <lineage>
        <taxon>Eukaryota</taxon>
        <taxon>Fungi</taxon>
        <taxon>Dikarya</taxon>
        <taxon>Ascomycota</taxon>
        <taxon>Pezizomycotina</taxon>
        <taxon>Pezizomycetes</taxon>
        <taxon>Pezizales</taxon>
        <taxon>Tuberaceae</taxon>
        <taxon>Tuber</taxon>
    </lineage>
</organism>
<feature type="region of interest" description="Disordered" evidence="10">
    <location>
        <begin position="222"/>
        <end position="246"/>
    </location>
</feature>
<feature type="domain" description="RNA polymerase III subunit RPC82-related helix-turn-helix" evidence="12">
    <location>
        <begin position="7"/>
        <end position="66"/>
    </location>
</feature>
<dbReference type="SUPFAM" id="SSF46785">
    <property type="entry name" value="Winged helix' DNA-binding domain"/>
    <property type="match status" value="2"/>
</dbReference>
<evidence type="ECO:0000256" key="2">
    <source>
        <dbReference type="ARBA" id="ARBA00006835"/>
    </source>
</evidence>
<evidence type="ECO:0000259" key="12">
    <source>
        <dbReference type="Pfam" id="PF08221"/>
    </source>
</evidence>
<evidence type="ECO:0000259" key="13">
    <source>
        <dbReference type="Pfam" id="PF22536"/>
    </source>
</evidence>
<dbReference type="PANTHER" id="PTHR12949">
    <property type="entry name" value="RNA POLYMERASE III DNA DIRECTED -RELATED"/>
    <property type="match status" value="1"/>
</dbReference>
<dbReference type="InterPro" id="IPR055207">
    <property type="entry name" value="POLR3C_WHD"/>
</dbReference>
<keyword evidence="5 9" id="KW-0240">DNA-directed RNA polymerase</keyword>
<reference evidence="14 15" key="1">
    <citation type="submission" date="2017-04" db="EMBL/GenBank/DDBJ databases">
        <title>Draft genome sequence of Tuber borchii Vittad., a whitish edible truffle.</title>
        <authorList>
            <consortium name="DOE Joint Genome Institute"/>
            <person name="Murat C."/>
            <person name="Kuo A."/>
            <person name="Barry K.W."/>
            <person name="Clum A."/>
            <person name="Dockter R.B."/>
            <person name="Fauchery L."/>
            <person name="Iotti M."/>
            <person name="Kohler A."/>
            <person name="Labutti K."/>
            <person name="Lindquist E.A."/>
            <person name="Lipzen A."/>
            <person name="Ohm R.A."/>
            <person name="Wang M."/>
            <person name="Grigoriev I.V."/>
            <person name="Zambonelli A."/>
            <person name="Martin F.M."/>
        </authorList>
    </citation>
    <scope>NUCLEOTIDE SEQUENCE [LARGE SCALE GENOMIC DNA]</scope>
    <source>
        <strain evidence="14 15">Tbo3840</strain>
    </source>
</reference>
<dbReference type="Pfam" id="PF08221">
    <property type="entry name" value="HTH_9"/>
    <property type="match status" value="1"/>
</dbReference>
<comment type="subunit">
    <text evidence="3 9">Component of the RNA polymerase III (Pol III) complex consisting of 17 subunits.</text>
</comment>
<dbReference type="EMBL" id="NESQ01000053">
    <property type="protein sequence ID" value="PUU80954.1"/>
    <property type="molecule type" value="Genomic_DNA"/>
</dbReference>
<dbReference type="InterPro" id="IPR013197">
    <property type="entry name" value="RNA_pol_III_RPC82-rel_HTH"/>
</dbReference>
<dbReference type="STRING" id="42251.A0A2T6ZZP8"/>
<dbReference type="PANTHER" id="PTHR12949:SF0">
    <property type="entry name" value="DNA-DIRECTED RNA POLYMERASE III SUBUNIT RPC3"/>
    <property type="match status" value="1"/>
</dbReference>
<dbReference type="InterPro" id="IPR036388">
    <property type="entry name" value="WH-like_DNA-bd_sf"/>
</dbReference>